<sequence length="113" mass="12099">MSAAVARAGVRMPATRVPGVRDLRCDAKGGDSFQCSAYRVSCRVRAGGSEGLPYGRSLREWADSPHVSVGPRLRLPRRTVTDSAEAARPGEVRRRGTSGLDRTVANWCGPCEG</sequence>
<name>A0ABP7YRZ7_9ACTN</name>
<accession>A0ABP7YRZ7</accession>
<evidence type="ECO:0000313" key="2">
    <source>
        <dbReference type="EMBL" id="GAA4140365.1"/>
    </source>
</evidence>
<feature type="region of interest" description="Disordered" evidence="1">
    <location>
        <begin position="79"/>
        <end position="101"/>
    </location>
</feature>
<dbReference type="EMBL" id="BAABBU010000016">
    <property type="protein sequence ID" value="GAA4140365.1"/>
    <property type="molecule type" value="Genomic_DNA"/>
</dbReference>
<evidence type="ECO:0000313" key="3">
    <source>
        <dbReference type="Proteomes" id="UP001501845"/>
    </source>
</evidence>
<dbReference type="Proteomes" id="UP001501845">
    <property type="component" value="Unassembled WGS sequence"/>
</dbReference>
<proteinExistence type="predicted"/>
<keyword evidence="3" id="KW-1185">Reference proteome</keyword>
<comment type="caution">
    <text evidence="2">The sequence shown here is derived from an EMBL/GenBank/DDBJ whole genome shotgun (WGS) entry which is preliminary data.</text>
</comment>
<organism evidence="2 3">
    <name type="scientific">Streptomyces tunisiensis</name>
    <dbReference type="NCBI Taxonomy" id="948699"/>
    <lineage>
        <taxon>Bacteria</taxon>
        <taxon>Bacillati</taxon>
        <taxon>Actinomycetota</taxon>
        <taxon>Actinomycetes</taxon>
        <taxon>Kitasatosporales</taxon>
        <taxon>Streptomycetaceae</taxon>
        <taxon>Streptomyces</taxon>
    </lineage>
</organism>
<gene>
    <name evidence="2" type="ORF">GCM10022285_39670</name>
</gene>
<protein>
    <submittedName>
        <fullName evidence="2">Uncharacterized protein</fullName>
    </submittedName>
</protein>
<evidence type="ECO:0000256" key="1">
    <source>
        <dbReference type="SAM" id="MobiDB-lite"/>
    </source>
</evidence>
<reference evidence="3" key="1">
    <citation type="journal article" date="2019" name="Int. J. Syst. Evol. Microbiol.">
        <title>The Global Catalogue of Microorganisms (GCM) 10K type strain sequencing project: providing services to taxonomists for standard genome sequencing and annotation.</title>
        <authorList>
            <consortium name="The Broad Institute Genomics Platform"/>
            <consortium name="The Broad Institute Genome Sequencing Center for Infectious Disease"/>
            <person name="Wu L."/>
            <person name="Ma J."/>
        </authorList>
    </citation>
    <scope>NUCLEOTIDE SEQUENCE [LARGE SCALE GENOMIC DNA]</scope>
    <source>
        <strain evidence="3">JCM 17589</strain>
    </source>
</reference>